<accession>A0A8J6TGY6</accession>
<dbReference type="NCBIfam" id="NF005559">
    <property type="entry name" value="PRK07231.1"/>
    <property type="match status" value="1"/>
</dbReference>
<dbReference type="FunFam" id="3.40.50.720:FF:000084">
    <property type="entry name" value="Short-chain dehydrogenase reductase"/>
    <property type="match status" value="1"/>
</dbReference>
<dbReference type="EMBL" id="JACNJN010000036">
    <property type="protein sequence ID" value="MBC8333975.1"/>
    <property type="molecule type" value="Genomic_DNA"/>
</dbReference>
<dbReference type="Proteomes" id="UP000614469">
    <property type="component" value="Unassembled WGS sequence"/>
</dbReference>
<sequence length="251" mass="26755">MKGLKNKRVLITGGASGIGFTTAERFLEEGSQVVILDHDEAACQQARKKLPKLSGILLADVSDDKAVADAFVELDDLLGGLDILINNAGISIRNKFMDIPSDQWRSVVDVNLNGIFYVAQQAANRMLAGDGGVILNMGSSNGLVGYHYYADYNATKAAVIELSRSMALELGPTIRVNAVCPGFIMTPMQAAEYTPEMRRAFEVKVPLQKLGTPEDVAALFAFLASDEAGFITGQHFVIDGGEIAGGLASQA</sequence>
<comment type="similarity">
    <text evidence="1">Belongs to the short-chain dehydrogenases/reductases (SDR) family.</text>
</comment>
<dbReference type="AlphaFoldDB" id="A0A8J6TGY6"/>
<evidence type="ECO:0000313" key="4">
    <source>
        <dbReference type="Proteomes" id="UP000614469"/>
    </source>
</evidence>
<dbReference type="GO" id="GO:0016616">
    <property type="term" value="F:oxidoreductase activity, acting on the CH-OH group of donors, NAD or NADP as acceptor"/>
    <property type="evidence" value="ECO:0007669"/>
    <property type="project" value="TreeGrafter"/>
</dbReference>
<reference evidence="3 4" key="1">
    <citation type="submission" date="2020-08" db="EMBL/GenBank/DDBJ databases">
        <title>Bridging the membrane lipid divide: bacteria of the FCB group superphylum have the potential to synthesize archaeal ether lipids.</title>
        <authorList>
            <person name="Villanueva L."/>
            <person name="Von Meijenfeldt F.A.B."/>
            <person name="Westbye A.B."/>
            <person name="Yadav S."/>
            <person name="Hopmans E.C."/>
            <person name="Dutilh B.E."/>
            <person name="Sinninghe Damste J.S."/>
        </authorList>
    </citation>
    <scope>NUCLEOTIDE SEQUENCE [LARGE SCALE GENOMIC DNA]</scope>
    <source>
        <strain evidence="3">NIOZ-UU36</strain>
    </source>
</reference>
<dbReference type="InterPro" id="IPR002347">
    <property type="entry name" value="SDR_fam"/>
</dbReference>
<dbReference type="Pfam" id="PF13561">
    <property type="entry name" value="adh_short_C2"/>
    <property type="match status" value="1"/>
</dbReference>
<organism evidence="3 4">
    <name type="scientific">Candidatus Desulfolinea nitratireducens</name>
    <dbReference type="NCBI Taxonomy" id="2841698"/>
    <lineage>
        <taxon>Bacteria</taxon>
        <taxon>Bacillati</taxon>
        <taxon>Chloroflexota</taxon>
        <taxon>Anaerolineae</taxon>
        <taxon>Anaerolineales</taxon>
        <taxon>Anaerolineales incertae sedis</taxon>
        <taxon>Candidatus Desulfolinea</taxon>
    </lineage>
</organism>
<comment type="caution">
    <text evidence="3">The sequence shown here is derived from an EMBL/GenBank/DDBJ whole genome shotgun (WGS) entry which is preliminary data.</text>
</comment>
<dbReference type="InterPro" id="IPR036291">
    <property type="entry name" value="NAD(P)-bd_dom_sf"/>
</dbReference>
<dbReference type="PANTHER" id="PTHR42760">
    <property type="entry name" value="SHORT-CHAIN DEHYDROGENASES/REDUCTASES FAMILY MEMBER"/>
    <property type="match status" value="1"/>
</dbReference>
<protein>
    <submittedName>
        <fullName evidence="3">SDR family oxidoreductase</fullName>
    </submittedName>
</protein>
<evidence type="ECO:0000256" key="2">
    <source>
        <dbReference type="ARBA" id="ARBA00023002"/>
    </source>
</evidence>
<dbReference type="SUPFAM" id="SSF51735">
    <property type="entry name" value="NAD(P)-binding Rossmann-fold domains"/>
    <property type="match status" value="1"/>
</dbReference>
<dbReference type="PRINTS" id="PR00080">
    <property type="entry name" value="SDRFAMILY"/>
</dbReference>
<name>A0A8J6TGY6_9CHLR</name>
<dbReference type="PRINTS" id="PR00081">
    <property type="entry name" value="GDHRDH"/>
</dbReference>
<gene>
    <name evidence="3" type="ORF">H8E29_01810</name>
</gene>
<dbReference type="PROSITE" id="PS00061">
    <property type="entry name" value="ADH_SHORT"/>
    <property type="match status" value="1"/>
</dbReference>
<keyword evidence="2" id="KW-0560">Oxidoreductase</keyword>
<dbReference type="CDD" id="cd05233">
    <property type="entry name" value="SDR_c"/>
    <property type="match status" value="1"/>
</dbReference>
<dbReference type="Gene3D" id="3.40.50.720">
    <property type="entry name" value="NAD(P)-binding Rossmann-like Domain"/>
    <property type="match status" value="1"/>
</dbReference>
<proteinExistence type="inferred from homology"/>
<dbReference type="InterPro" id="IPR020904">
    <property type="entry name" value="Sc_DH/Rdtase_CS"/>
</dbReference>
<dbReference type="NCBIfam" id="NF009466">
    <property type="entry name" value="PRK12826.1-2"/>
    <property type="match status" value="1"/>
</dbReference>
<evidence type="ECO:0000256" key="1">
    <source>
        <dbReference type="ARBA" id="ARBA00006484"/>
    </source>
</evidence>
<evidence type="ECO:0000313" key="3">
    <source>
        <dbReference type="EMBL" id="MBC8333975.1"/>
    </source>
</evidence>